<comment type="caution">
    <text evidence="8">The sequence shown here is derived from an EMBL/GenBank/DDBJ whole genome shotgun (WGS) entry which is preliminary data.</text>
</comment>
<evidence type="ECO:0000256" key="5">
    <source>
        <dbReference type="ARBA" id="ARBA00023180"/>
    </source>
</evidence>
<dbReference type="Proteomes" id="UP000253472">
    <property type="component" value="Unassembled WGS sequence"/>
</dbReference>
<evidence type="ECO:0000313" key="8">
    <source>
        <dbReference type="EMBL" id="RCK66752.1"/>
    </source>
</evidence>
<keyword evidence="2" id="KW-0134">Cell wall</keyword>
<feature type="region of interest" description="Disordered" evidence="6">
    <location>
        <begin position="472"/>
        <end position="492"/>
    </location>
</feature>
<dbReference type="STRING" id="5486.A0A367YP17"/>
<evidence type="ECO:0000256" key="3">
    <source>
        <dbReference type="ARBA" id="ARBA00022525"/>
    </source>
</evidence>
<feature type="signal peptide" evidence="7">
    <location>
        <begin position="1"/>
        <end position="20"/>
    </location>
</feature>
<evidence type="ECO:0000313" key="9">
    <source>
        <dbReference type="Proteomes" id="UP000253472"/>
    </source>
</evidence>
<dbReference type="EMBL" id="QLNQ01000001">
    <property type="protein sequence ID" value="RCK66752.1"/>
    <property type="molecule type" value="Genomic_DNA"/>
</dbReference>
<reference evidence="8 9" key="1">
    <citation type="submission" date="2018-06" db="EMBL/GenBank/DDBJ databases">
        <title>Whole genome sequencing of Candida tropicalis (genome annotated by CSBL at Korea University).</title>
        <authorList>
            <person name="Ahn J."/>
        </authorList>
    </citation>
    <scope>NUCLEOTIDE SEQUENCE [LARGE SCALE GENOMIC DNA]</scope>
    <source>
        <strain evidence="8 9">ATCC 20962</strain>
    </source>
</reference>
<gene>
    <name evidence="8" type="primary">YWP1_0</name>
    <name evidence="8" type="ORF">Cantr_02705</name>
</gene>
<sequence length="540" mass="55727">MRFSTAAAAATAFFASSVLAKDVACVVEGQEVAVVDLDTGNCPFTVPANLPVIFEYVSQEEYDVEWYYTIANNARFRTDIRNAGRIIEVPARFLYGTPGAPLFQVHLEKEPPSNSTAAIRRRLMKEVPIAKRDEVDDFVASIENTDGTPVDGGDFALQVVDVSEASSASEVSEPTLTSTGSGIDVETSSGSGASGSGSVTGAPQSTVTTEETAIITVTSCHNDICKGTTVPGTLGPVTTTVSGTTTVYTTYCPVSSVETVESTKVITVTSCSNNACHETSVKATPSTTETVIEGTVTEYVTYCPITEEEGKTTTKAAATQGTVTEESTKVITVTSCHNDVCKGTTVPATLGPVTTTVSGTTTVYTTYCPVSSVETVESTKVITAVVCKEEKCHETTVEATPSTTSGTVAGETTEVTEYVTYCPVSTPSGESVATKVVTSEGSVYVPKTVEVTSEGTTYETVTYVTVSKTAPGATEAATTKPATTAAPAETTEGGKTLAEVSVTGSTSAGPSAAISTYAGSAATSGASFLALALIPLAYFF</sequence>
<dbReference type="GO" id="GO:0009277">
    <property type="term" value="C:fungal-type cell wall"/>
    <property type="evidence" value="ECO:0007669"/>
    <property type="project" value="UniProtKB-ARBA"/>
</dbReference>
<evidence type="ECO:0000256" key="6">
    <source>
        <dbReference type="SAM" id="MobiDB-lite"/>
    </source>
</evidence>
<evidence type="ECO:0000256" key="2">
    <source>
        <dbReference type="ARBA" id="ARBA00022512"/>
    </source>
</evidence>
<keyword evidence="4 7" id="KW-0732">Signal</keyword>
<comment type="subcellular location">
    <subcellularLocation>
        <location evidence="1">Secreted</location>
        <location evidence="1">Cell wall</location>
    </subcellularLocation>
</comment>
<dbReference type="AlphaFoldDB" id="A0A367YP17"/>
<feature type="chain" id="PRO_5016605172" evidence="7">
    <location>
        <begin position="21"/>
        <end position="540"/>
    </location>
</feature>
<keyword evidence="5" id="KW-0325">Glycoprotein</keyword>
<accession>A0A367YP17</accession>
<keyword evidence="9" id="KW-1185">Reference proteome</keyword>
<protein>
    <submittedName>
        <fullName evidence="8">Yeast-form wall Protein 1</fullName>
    </submittedName>
</protein>
<organism evidence="8 9">
    <name type="scientific">Candida viswanathii</name>
    <dbReference type="NCBI Taxonomy" id="5486"/>
    <lineage>
        <taxon>Eukaryota</taxon>
        <taxon>Fungi</taxon>
        <taxon>Dikarya</taxon>
        <taxon>Ascomycota</taxon>
        <taxon>Saccharomycotina</taxon>
        <taxon>Pichiomycetes</taxon>
        <taxon>Debaryomycetaceae</taxon>
        <taxon>Candida/Lodderomyces clade</taxon>
        <taxon>Candida</taxon>
    </lineage>
</organism>
<proteinExistence type="predicted"/>
<keyword evidence="3" id="KW-0964">Secreted</keyword>
<dbReference type="OrthoDB" id="4096612at2759"/>
<dbReference type="InterPro" id="IPR025928">
    <property type="entry name" value="Flocculin_t3_rpt"/>
</dbReference>
<dbReference type="Pfam" id="PF13928">
    <property type="entry name" value="Flocculin_t3"/>
    <property type="match status" value="4"/>
</dbReference>
<name>A0A367YP17_9ASCO</name>
<evidence type="ECO:0000256" key="7">
    <source>
        <dbReference type="SAM" id="SignalP"/>
    </source>
</evidence>
<evidence type="ECO:0000256" key="1">
    <source>
        <dbReference type="ARBA" id="ARBA00004191"/>
    </source>
</evidence>
<evidence type="ECO:0000256" key="4">
    <source>
        <dbReference type="ARBA" id="ARBA00022729"/>
    </source>
</evidence>
<feature type="region of interest" description="Disordered" evidence="6">
    <location>
        <begin position="166"/>
        <end position="207"/>
    </location>
</feature>